<dbReference type="Pfam" id="PF00278">
    <property type="entry name" value="Orn_DAP_Arg_deC"/>
    <property type="match status" value="1"/>
</dbReference>
<evidence type="ECO:0000313" key="9">
    <source>
        <dbReference type="RefSeq" id="XP_015522891.2"/>
    </source>
</evidence>
<feature type="domain" description="Orn/DAP/Arg decarboxylase 2 C-terminal" evidence="6">
    <location>
        <begin position="33"/>
        <end position="364"/>
    </location>
</feature>
<dbReference type="InterPro" id="IPR022643">
    <property type="entry name" value="De-COase2_C"/>
</dbReference>
<dbReference type="RefSeq" id="XP_015522891.2">
    <property type="nucleotide sequence ID" value="XM_015667405.2"/>
</dbReference>
<keyword evidence="8" id="KW-1185">Reference proteome</keyword>
<sequence>MTFNEVRVIDDTEDYFTYIAEITKSNEQEDAFYVLDVGDVVEQHRKWLSTIPRVEPHFAIKCNPNGTVIKTLAALNAGFDCASKEEISQVLSAGVSGDRIIFANTMKQNSHIKYARMVGVNNLTVDSEEELYKMKNLFPEANIIIRFRCDAAVSGIELGPKSGCDPIIEAPQLVKKTRELGLNLHGFSFHVGSDCGEPMAYGRGIGIAQNLFKYAESHGFQNVKLLDIGGGFPGGDKSIDEIAKIINEALEGVDPSIRVISEPGRYYVASAFTLASLVFGKKTVTEEGKIRNMYWINDGNFGSFIDHLLAIKTYSPIALNKPVCEKKYLSTIWGPTLDPYDCVIRDHWFPELEIGDWLVWPNMGAYTLSLAGTFNGILPPAVFPFIKREALKSLDLEQKMHPKIKSLFGTEENHWDQQSKSTSVTIIQ</sequence>
<evidence type="ECO:0000256" key="4">
    <source>
        <dbReference type="ARBA" id="ARBA00023239"/>
    </source>
</evidence>
<dbReference type="InParanoid" id="A0A6J0C6D2"/>
<dbReference type="InterPro" id="IPR022644">
    <property type="entry name" value="De-COase2_N"/>
</dbReference>
<comment type="similarity">
    <text evidence="2 5">Belongs to the Orn/Lys/Arg decarboxylase class-II family.</text>
</comment>
<dbReference type="PANTHER" id="PTHR11482:SF6">
    <property type="entry name" value="ORNITHINE DECARBOXYLASE 1-RELATED"/>
    <property type="match status" value="1"/>
</dbReference>
<evidence type="ECO:0000259" key="6">
    <source>
        <dbReference type="Pfam" id="PF00278"/>
    </source>
</evidence>
<protein>
    <submittedName>
        <fullName evidence="9">Ornithine decarboxylase 2</fullName>
    </submittedName>
</protein>
<dbReference type="AlphaFoldDB" id="A0A6J0C6D2"/>
<dbReference type="PRINTS" id="PR01182">
    <property type="entry name" value="ORNDCRBXLASE"/>
</dbReference>
<dbReference type="Gene3D" id="2.40.37.10">
    <property type="entry name" value="Lyase, Ornithine Decarboxylase, Chain A, domain 1"/>
    <property type="match status" value="1"/>
</dbReference>
<dbReference type="InterPro" id="IPR002433">
    <property type="entry name" value="Orn_de-COase"/>
</dbReference>
<reference evidence="9" key="1">
    <citation type="submission" date="2025-08" db="UniProtKB">
        <authorList>
            <consortium name="RefSeq"/>
        </authorList>
    </citation>
    <scope>IDENTIFICATION</scope>
    <source>
        <tissue evidence="9">Thorax and Abdomen</tissue>
    </source>
</reference>
<dbReference type="InterPro" id="IPR000183">
    <property type="entry name" value="Orn/DAP/Arg_de-COase"/>
</dbReference>
<dbReference type="InterPro" id="IPR029066">
    <property type="entry name" value="PLP-binding_barrel"/>
</dbReference>
<proteinExistence type="inferred from homology"/>
<dbReference type="PRINTS" id="PR01179">
    <property type="entry name" value="ODADCRBXLASE"/>
</dbReference>
<accession>A0A6J0C6D2</accession>
<dbReference type="InterPro" id="IPR009006">
    <property type="entry name" value="Ala_racemase/Decarboxylase_C"/>
</dbReference>
<organism evidence="9">
    <name type="scientific">Neodiprion lecontei</name>
    <name type="common">Redheaded pine sawfly</name>
    <dbReference type="NCBI Taxonomy" id="441921"/>
    <lineage>
        <taxon>Eukaryota</taxon>
        <taxon>Metazoa</taxon>
        <taxon>Ecdysozoa</taxon>
        <taxon>Arthropoda</taxon>
        <taxon>Hexapoda</taxon>
        <taxon>Insecta</taxon>
        <taxon>Pterygota</taxon>
        <taxon>Neoptera</taxon>
        <taxon>Endopterygota</taxon>
        <taxon>Hymenoptera</taxon>
        <taxon>Tenthredinoidea</taxon>
        <taxon>Diprionidae</taxon>
        <taxon>Diprioninae</taxon>
        <taxon>Neodiprion</taxon>
    </lineage>
</organism>
<keyword evidence="3" id="KW-0663">Pyridoxal phosphate</keyword>
<evidence type="ECO:0000256" key="5">
    <source>
        <dbReference type="RuleBase" id="RU003737"/>
    </source>
</evidence>
<evidence type="ECO:0000256" key="2">
    <source>
        <dbReference type="ARBA" id="ARBA00008872"/>
    </source>
</evidence>
<dbReference type="GO" id="GO:0004586">
    <property type="term" value="F:ornithine decarboxylase activity"/>
    <property type="evidence" value="ECO:0007669"/>
    <property type="project" value="TreeGrafter"/>
</dbReference>
<dbReference type="GO" id="GO:0033387">
    <property type="term" value="P:putrescine biosynthetic process from arginine, via ornithine"/>
    <property type="evidence" value="ECO:0007669"/>
    <property type="project" value="TreeGrafter"/>
</dbReference>
<evidence type="ECO:0000313" key="8">
    <source>
        <dbReference type="Proteomes" id="UP000829291"/>
    </source>
</evidence>
<evidence type="ECO:0000256" key="3">
    <source>
        <dbReference type="ARBA" id="ARBA00022898"/>
    </source>
</evidence>
<dbReference type="OrthoDB" id="5034579at2759"/>
<keyword evidence="4" id="KW-0456">Lyase</keyword>
<dbReference type="GeneID" id="107226555"/>
<feature type="domain" description="Orn/DAP/Arg decarboxylase 2 N-terminal" evidence="7">
    <location>
        <begin position="38"/>
        <end position="269"/>
    </location>
</feature>
<dbReference type="Gene3D" id="3.20.20.10">
    <property type="entry name" value="Alanine racemase"/>
    <property type="match status" value="1"/>
</dbReference>
<dbReference type="Proteomes" id="UP000829291">
    <property type="component" value="Chromosome 2"/>
</dbReference>
<gene>
    <name evidence="9" type="primary">LOC107226555</name>
</gene>
<comment type="cofactor">
    <cofactor evidence="1">
        <name>pyridoxal 5'-phosphate</name>
        <dbReference type="ChEBI" id="CHEBI:597326"/>
    </cofactor>
</comment>
<dbReference type="PANTHER" id="PTHR11482">
    <property type="entry name" value="ARGININE/DIAMINOPIMELATE/ORNITHINE DECARBOXYLASE"/>
    <property type="match status" value="1"/>
</dbReference>
<evidence type="ECO:0000256" key="1">
    <source>
        <dbReference type="ARBA" id="ARBA00001933"/>
    </source>
</evidence>
<dbReference type="SUPFAM" id="SSF50621">
    <property type="entry name" value="Alanine racemase C-terminal domain-like"/>
    <property type="match status" value="1"/>
</dbReference>
<evidence type="ECO:0000259" key="7">
    <source>
        <dbReference type="Pfam" id="PF02784"/>
    </source>
</evidence>
<dbReference type="GO" id="GO:0005737">
    <property type="term" value="C:cytoplasm"/>
    <property type="evidence" value="ECO:0007669"/>
    <property type="project" value="TreeGrafter"/>
</dbReference>
<dbReference type="SUPFAM" id="SSF51419">
    <property type="entry name" value="PLP-binding barrel"/>
    <property type="match status" value="1"/>
</dbReference>
<name>A0A6J0C6D2_NEOLC</name>
<dbReference type="Pfam" id="PF02784">
    <property type="entry name" value="Orn_Arg_deC_N"/>
    <property type="match status" value="1"/>
</dbReference>
<dbReference type="CDD" id="cd00622">
    <property type="entry name" value="PLPDE_III_ODC"/>
    <property type="match status" value="1"/>
</dbReference>
<dbReference type="KEGG" id="nlo:107226555"/>